<proteinExistence type="predicted"/>
<name>A0AAN9QP32_CANGL</name>
<evidence type="ECO:0000256" key="1">
    <source>
        <dbReference type="SAM" id="MobiDB-lite"/>
    </source>
</evidence>
<sequence length="108" mass="12066">MQRPNKCQPRSMKKLYRFMQVLFVPTTALRMHDDYSCGSCFGRVVVVSICGLITFKIAGDLRFLVGAQLCEGVFVISRRLDSRVTTGNVSPNNGPSIDKTTKPYAFGR</sequence>
<feature type="compositionally biased region" description="Polar residues" evidence="1">
    <location>
        <begin position="85"/>
        <end position="95"/>
    </location>
</feature>
<organism evidence="2 3">
    <name type="scientific">Canavalia gladiata</name>
    <name type="common">Sword bean</name>
    <name type="synonym">Dolichos gladiatus</name>
    <dbReference type="NCBI Taxonomy" id="3824"/>
    <lineage>
        <taxon>Eukaryota</taxon>
        <taxon>Viridiplantae</taxon>
        <taxon>Streptophyta</taxon>
        <taxon>Embryophyta</taxon>
        <taxon>Tracheophyta</taxon>
        <taxon>Spermatophyta</taxon>
        <taxon>Magnoliopsida</taxon>
        <taxon>eudicotyledons</taxon>
        <taxon>Gunneridae</taxon>
        <taxon>Pentapetalae</taxon>
        <taxon>rosids</taxon>
        <taxon>fabids</taxon>
        <taxon>Fabales</taxon>
        <taxon>Fabaceae</taxon>
        <taxon>Papilionoideae</taxon>
        <taxon>50 kb inversion clade</taxon>
        <taxon>NPAAA clade</taxon>
        <taxon>indigoferoid/millettioid clade</taxon>
        <taxon>Phaseoleae</taxon>
        <taxon>Canavalia</taxon>
    </lineage>
</organism>
<dbReference type="EMBL" id="JAYMYQ010000004">
    <property type="protein sequence ID" value="KAK7338268.1"/>
    <property type="molecule type" value="Genomic_DNA"/>
</dbReference>
<accession>A0AAN9QP32</accession>
<evidence type="ECO:0000313" key="2">
    <source>
        <dbReference type="EMBL" id="KAK7338268.1"/>
    </source>
</evidence>
<dbReference type="AlphaFoldDB" id="A0AAN9QP32"/>
<comment type="caution">
    <text evidence="2">The sequence shown here is derived from an EMBL/GenBank/DDBJ whole genome shotgun (WGS) entry which is preliminary data.</text>
</comment>
<reference evidence="2 3" key="1">
    <citation type="submission" date="2024-01" db="EMBL/GenBank/DDBJ databases">
        <title>The genomes of 5 underutilized Papilionoideae crops provide insights into root nodulation and disease resistanc.</title>
        <authorList>
            <person name="Jiang F."/>
        </authorList>
    </citation>
    <scope>NUCLEOTIDE SEQUENCE [LARGE SCALE GENOMIC DNA]</scope>
    <source>
        <strain evidence="2">LVBAO_FW01</strain>
        <tissue evidence="2">Leaves</tissue>
    </source>
</reference>
<evidence type="ECO:0000313" key="3">
    <source>
        <dbReference type="Proteomes" id="UP001367508"/>
    </source>
</evidence>
<gene>
    <name evidence="2" type="ORF">VNO77_18872</name>
</gene>
<keyword evidence="3" id="KW-1185">Reference proteome</keyword>
<dbReference type="Proteomes" id="UP001367508">
    <property type="component" value="Unassembled WGS sequence"/>
</dbReference>
<feature type="region of interest" description="Disordered" evidence="1">
    <location>
        <begin position="85"/>
        <end position="108"/>
    </location>
</feature>
<protein>
    <submittedName>
        <fullName evidence="2">Uncharacterized protein</fullName>
    </submittedName>
</protein>